<accession>A0A1I0F323</accession>
<organism evidence="1 2">
    <name type="scientific">Nitrosomonas marina</name>
    <dbReference type="NCBI Taxonomy" id="917"/>
    <lineage>
        <taxon>Bacteria</taxon>
        <taxon>Pseudomonadati</taxon>
        <taxon>Pseudomonadota</taxon>
        <taxon>Betaproteobacteria</taxon>
        <taxon>Nitrosomonadales</taxon>
        <taxon>Nitrosomonadaceae</taxon>
        <taxon>Nitrosomonas</taxon>
    </lineage>
</organism>
<gene>
    <name evidence="1" type="ORF">SAMN05216326_1332</name>
</gene>
<evidence type="ECO:0000313" key="2">
    <source>
        <dbReference type="Proteomes" id="UP000199345"/>
    </source>
</evidence>
<name>A0A1I0F323_9PROT</name>
<proteinExistence type="predicted"/>
<keyword evidence="2" id="KW-1185">Reference proteome</keyword>
<dbReference type="AlphaFoldDB" id="A0A1I0F323"/>
<sequence>MFAVNDVRRHVDQTRIDSNGAPLNDANFELEVNFLEYWEHHPSGKTQHFSWVTDITITPENLMQLMRAGRAR</sequence>
<reference evidence="2" key="1">
    <citation type="submission" date="2016-10" db="EMBL/GenBank/DDBJ databases">
        <authorList>
            <person name="Varghese N."/>
            <person name="Submissions S."/>
        </authorList>
    </citation>
    <scope>NUCLEOTIDE SEQUENCE [LARGE SCALE GENOMIC DNA]</scope>
    <source>
        <strain evidence="2">Nm71</strain>
    </source>
</reference>
<protein>
    <submittedName>
        <fullName evidence="1">Uncharacterized protein</fullName>
    </submittedName>
</protein>
<evidence type="ECO:0000313" key="1">
    <source>
        <dbReference type="EMBL" id="SET52297.1"/>
    </source>
</evidence>
<dbReference type="RefSeq" id="WP_256207620.1">
    <property type="nucleotide sequence ID" value="NZ_FOIA01000033.1"/>
</dbReference>
<dbReference type="EMBL" id="FOIA01000033">
    <property type="protein sequence ID" value="SET52297.1"/>
    <property type="molecule type" value="Genomic_DNA"/>
</dbReference>
<dbReference type="Proteomes" id="UP000199345">
    <property type="component" value="Unassembled WGS sequence"/>
</dbReference>